<proteinExistence type="predicted"/>
<keyword evidence="4 8" id="KW-0472">Membrane</keyword>
<dbReference type="AlphaFoldDB" id="A0A9D2TBB7"/>
<keyword evidence="6" id="KW-0961">Cell wall biogenesis/degradation</keyword>
<keyword evidence="5" id="KW-0456">Lyase</keyword>
<evidence type="ECO:0000256" key="2">
    <source>
        <dbReference type="ARBA" id="ARBA00022692"/>
    </source>
</evidence>
<reference evidence="9" key="1">
    <citation type="journal article" date="2021" name="PeerJ">
        <title>Extensive microbial diversity within the chicken gut microbiome revealed by metagenomics and culture.</title>
        <authorList>
            <person name="Gilroy R."/>
            <person name="Ravi A."/>
            <person name="Getino M."/>
            <person name="Pursley I."/>
            <person name="Horton D.L."/>
            <person name="Alikhan N.F."/>
            <person name="Baker D."/>
            <person name="Gharbi K."/>
            <person name="Hall N."/>
            <person name="Watson M."/>
            <person name="Adriaenssens E.M."/>
            <person name="Foster-Nyarko E."/>
            <person name="Jarju S."/>
            <person name="Secka A."/>
            <person name="Antonio M."/>
            <person name="Oren A."/>
            <person name="Chaudhuri R.R."/>
            <person name="La Ragione R."/>
            <person name="Hildebrand F."/>
            <person name="Pallen M.J."/>
        </authorList>
    </citation>
    <scope>NUCLEOTIDE SEQUENCE</scope>
    <source>
        <strain evidence="9">ChiBcec2-3848</strain>
    </source>
</reference>
<dbReference type="PANTHER" id="PTHR30518">
    <property type="entry name" value="ENDOLYTIC MUREIN TRANSGLYCOSYLASE"/>
    <property type="match status" value="1"/>
</dbReference>
<dbReference type="PANTHER" id="PTHR30518:SF2">
    <property type="entry name" value="ENDOLYTIC MUREIN TRANSGLYCOSYLASE"/>
    <property type="match status" value="1"/>
</dbReference>
<feature type="region of interest" description="Disordered" evidence="7">
    <location>
        <begin position="129"/>
        <end position="154"/>
    </location>
</feature>
<keyword evidence="1" id="KW-1003">Cell membrane</keyword>
<keyword evidence="3 8" id="KW-1133">Transmembrane helix</keyword>
<sequence>MGKEVRKQEKKFIVAEGFLRTLIYIGVFLAVLYISRASYHFGYAIFNQEPMDQGDDVRDITVVVDAGDSVYDIGRILEKKGLIEDAKIFVVQELLSNYRGKLQAGTYILDTGMTPDEMMEILAKVNLEGQPDTGASEGSSEPDASAETGEGAAQ</sequence>
<dbReference type="GO" id="GO:0016829">
    <property type="term" value="F:lyase activity"/>
    <property type="evidence" value="ECO:0007669"/>
    <property type="project" value="UniProtKB-KW"/>
</dbReference>
<dbReference type="GO" id="GO:0071555">
    <property type="term" value="P:cell wall organization"/>
    <property type="evidence" value="ECO:0007669"/>
    <property type="project" value="UniProtKB-KW"/>
</dbReference>
<evidence type="ECO:0000256" key="5">
    <source>
        <dbReference type="ARBA" id="ARBA00023239"/>
    </source>
</evidence>
<evidence type="ECO:0000256" key="3">
    <source>
        <dbReference type="ARBA" id="ARBA00022989"/>
    </source>
</evidence>
<evidence type="ECO:0000256" key="6">
    <source>
        <dbReference type="ARBA" id="ARBA00023316"/>
    </source>
</evidence>
<dbReference type="Gene3D" id="3.30.1490.480">
    <property type="entry name" value="Endolytic murein transglycosylase"/>
    <property type="match status" value="1"/>
</dbReference>
<feature type="transmembrane region" description="Helical" evidence="8">
    <location>
        <begin position="12"/>
        <end position="34"/>
    </location>
</feature>
<dbReference type="Proteomes" id="UP000823886">
    <property type="component" value="Unassembled WGS sequence"/>
</dbReference>
<evidence type="ECO:0000313" key="10">
    <source>
        <dbReference type="Proteomes" id="UP000823886"/>
    </source>
</evidence>
<dbReference type="Pfam" id="PF02618">
    <property type="entry name" value="YceG"/>
    <property type="match status" value="1"/>
</dbReference>
<organism evidence="9 10">
    <name type="scientific">Candidatus Blautia merdavium</name>
    <dbReference type="NCBI Taxonomy" id="2838494"/>
    <lineage>
        <taxon>Bacteria</taxon>
        <taxon>Bacillati</taxon>
        <taxon>Bacillota</taxon>
        <taxon>Clostridia</taxon>
        <taxon>Lachnospirales</taxon>
        <taxon>Lachnospiraceae</taxon>
        <taxon>Blautia</taxon>
    </lineage>
</organism>
<gene>
    <name evidence="9" type="ORF">H9753_04235</name>
</gene>
<comment type="caution">
    <text evidence="9">The sequence shown here is derived from an EMBL/GenBank/DDBJ whole genome shotgun (WGS) entry which is preliminary data.</text>
</comment>
<evidence type="ECO:0000256" key="7">
    <source>
        <dbReference type="SAM" id="MobiDB-lite"/>
    </source>
</evidence>
<evidence type="ECO:0000256" key="1">
    <source>
        <dbReference type="ARBA" id="ARBA00022475"/>
    </source>
</evidence>
<dbReference type="InterPro" id="IPR003770">
    <property type="entry name" value="MLTG-like"/>
</dbReference>
<keyword evidence="2 8" id="KW-0812">Transmembrane</keyword>
<protein>
    <submittedName>
        <fullName evidence="9">Endolytic transglycosylase MltG</fullName>
    </submittedName>
</protein>
<evidence type="ECO:0000313" key="9">
    <source>
        <dbReference type="EMBL" id="HJC62816.1"/>
    </source>
</evidence>
<evidence type="ECO:0000256" key="8">
    <source>
        <dbReference type="SAM" id="Phobius"/>
    </source>
</evidence>
<evidence type="ECO:0000256" key="4">
    <source>
        <dbReference type="ARBA" id="ARBA00023136"/>
    </source>
</evidence>
<dbReference type="EMBL" id="DWVZ01000052">
    <property type="protein sequence ID" value="HJC62816.1"/>
    <property type="molecule type" value="Genomic_DNA"/>
</dbReference>
<reference evidence="9" key="2">
    <citation type="submission" date="2021-04" db="EMBL/GenBank/DDBJ databases">
        <authorList>
            <person name="Gilroy R."/>
        </authorList>
    </citation>
    <scope>NUCLEOTIDE SEQUENCE</scope>
    <source>
        <strain evidence="9">ChiBcec2-3848</strain>
    </source>
</reference>
<name>A0A9D2TBB7_9FIRM</name>
<accession>A0A9D2TBB7</accession>